<keyword evidence="4 6" id="KW-0238">DNA-binding</keyword>
<protein>
    <recommendedName>
        <fullName evidence="8">Fork-head domain-containing protein</fullName>
    </recommendedName>
</protein>
<feature type="region of interest" description="Disordered" evidence="7">
    <location>
        <begin position="328"/>
        <end position="348"/>
    </location>
</feature>
<dbReference type="GO" id="GO:0003700">
    <property type="term" value="F:DNA-binding transcription factor activity"/>
    <property type="evidence" value="ECO:0007669"/>
    <property type="project" value="InterPro"/>
</dbReference>
<dbReference type="PRINTS" id="PR00053">
    <property type="entry name" value="FORKHEAD"/>
</dbReference>
<evidence type="ECO:0000256" key="7">
    <source>
        <dbReference type="SAM" id="MobiDB-lite"/>
    </source>
</evidence>
<evidence type="ECO:0000259" key="8">
    <source>
        <dbReference type="PROSITE" id="PS50039"/>
    </source>
</evidence>
<evidence type="ECO:0000256" key="2">
    <source>
        <dbReference type="ARBA" id="ARBA00022490"/>
    </source>
</evidence>
<dbReference type="GO" id="GO:0043565">
    <property type="term" value="F:sequence-specific DNA binding"/>
    <property type="evidence" value="ECO:0007669"/>
    <property type="project" value="InterPro"/>
</dbReference>
<keyword evidence="2" id="KW-0963">Cytoplasm</keyword>
<dbReference type="InterPro" id="IPR001766">
    <property type="entry name" value="Fork_head_dom"/>
</dbReference>
<name>A0A9N9TK45_PHYSR</name>
<keyword evidence="10" id="KW-1185">Reference proteome</keyword>
<comment type="subcellular location">
    <subcellularLocation>
        <location evidence="1">Cytoplasm</location>
    </subcellularLocation>
    <subcellularLocation>
        <location evidence="6">Nucleus</location>
    </subcellularLocation>
</comment>
<keyword evidence="5" id="KW-0804">Transcription</keyword>
<dbReference type="GO" id="GO:0005634">
    <property type="term" value="C:nucleus"/>
    <property type="evidence" value="ECO:0007669"/>
    <property type="project" value="UniProtKB-SubCell"/>
</dbReference>
<dbReference type="GO" id="GO:0005737">
    <property type="term" value="C:cytoplasm"/>
    <property type="evidence" value="ECO:0007669"/>
    <property type="project" value="UniProtKB-SubCell"/>
</dbReference>
<dbReference type="SMART" id="SM00339">
    <property type="entry name" value="FH"/>
    <property type="match status" value="1"/>
</dbReference>
<evidence type="ECO:0000256" key="4">
    <source>
        <dbReference type="ARBA" id="ARBA00023125"/>
    </source>
</evidence>
<dbReference type="OrthoDB" id="6781164at2759"/>
<proteinExistence type="predicted"/>
<dbReference type="InterPro" id="IPR030456">
    <property type="entry name" value="TF_fork_head_CS_2"/>
</dbReference>
<dbReference type="InterPro" id="IPR036388">
    <property type="entry name" value="WH-like_DNA-bd_sf"/>
</dbReference>
<dbReference type="AlphaFoldDB" id="A0A9N9TK45"/>
<dbReference type="SUPFAM" id="SSF46785">
    <property type="entry name" value="Winged helix' DNA-binding domain"/>
    <property type="match status" value="1"/>
</dbReference>
<evidence type="ECO:0000256" key="3">
    <source>
        <dbReference type="ARBA" id="ARBA00023015"/>
    </source>
</evidence>
<feature type="domain" description="Fork-head" evidence="8">
    <location>
        <begin position="135"/>
        <end position="225"/>
    </location>
</feature>
<dbReference type="PANTHER" id="PTHR45767">
    <property type="entry name" value="FORKHEAD BOX PROTEIN O"/>
    <property type="match status" value="1"/>
</dbReference>
<dbReference type="Gene3D" id="1.10.10.10">
    <property type="entry name" value="Winged helix-like DNA-binding domain superfamily/Winged helix DNA-binding domain"/>
    <property type="match status" value="1"/>
</dbReference>
<feature type="DNA-binding region" description="Fork-head" evidence="6">
    <location>
        <begin position="135"/>
        <end position="225"/>
    </location>
</feature>
<dbReference type="PROSITE" id="PS50039">
    <property type="entry name" value="FORK_HEAD_3"/>
    <property type="match status" value="1"/>
</dbReference>
<evidence type="ECO:0000256" key="5">
    <source>
        <dbReference type="ARBA" id="ARBA00023163"/>
    </source>
</evidence>
<organism evidence="9 10">
    <name type="scientific">Phyllotreta striolata</name>
    <name type="common">Striped flea beetle</name>
    <name type="synonym">Crioceris striolata</name>
    <dbReference type="NCBI Taxonomy" id="444603"/>
    <lineage>
        <taxon>Eukaryota</taxon>
        <taxon>Metazoa</taxon>
        <taxon>Ecdysozoa</taxon>
        <taxon>Arthropoda</taxon>
        <taxon>Hexapoda</taxon>
        <taxon>Insecta</taxon>
        <taxon>Pterygota</taxon>
        <taxon>Neoptera</taxon>
        <taxon>Endopterygota</taxon>
        <taxon>Coleoptera</taxon>
        <taxon>Polyphaga</taxon>
        <taxon>Cucujiformia</taxon>
        <taxon>Chrysomeloidea</taxon>
        <taxon>Chrysomelidae</taxon>
        <taxon>Galerucinae</taxon>
        <taxon>Alticini</taxon>
        <taxon>Phyllotreta</taxon>
    </lineage>
</organism>
<evidence type="ECO:0000256" key="1">
    <source>
        <dbReference type="ARBA" id="ARBA00004496"/>
    </source>
</evidence>
<dbReference type="PROSITE" id="PS00658">
    <property type="entry name" value="FORK_HEAD_2"/>
    <property type="match status" value="1"/>
</dbReference>
<feature type="compositionally biased region" description="Polar residues" evidence="7">
    <location>
        <begin position="328"/>
        <end position="339"/>
    </location>
</feature>
<dbReference type="Proteomes" id="UP001153712">
    <property type="component" value="Chromosome 3"/>
</dbReference>
<evidence type="ECO:0000313" key="10">
    <source>
        <dbReference type="Proteomes" id="UP001153712"/>
    </source>
</evidence>
<accession>A0A9N9TK45</accession>
<keyword evidence="6" id="KW-0539">Nucleus</keyword>
<sequence length="592" mass="66468">MADDNFKASEGKSTSWAKKKLQKIWKPFKKKPAMTPDIPDQQIPLQDPRMNLISLPPVDVKPTLRIPPVLQTSVKSEAACPGTSYQGPDSTGDFEAAQTETTNDDGAGRECSLMRNPITNRSFKKPNIAGRRNIYGQFSYADLLVKAISSTPKKMMTLANIYDWMFENVPVLRQASKSSSWKNSIRHNLSLHNKFVKVPNEKNSRSAYWTVDLTAKPAKTTRKRKDEAKDETIQMDFAPQADNIQEANISIPEAFDVASIPHFSNSFNPANQHQMIPLESNGYSDYSELTPTLFDTNYNNISPEYHPVIPGYQQTDENPSGNFISLEEFSNSTPTQGYPNIQPGPSGYQYQSTSQLSNNYSNETGYLEYPFPGNETDNNYPLDILPGYHVSSTFRPRSRSYDINSNRLACPETITKPANSPAGYPDFRSRTWSNNSRLMPIPSQEVLQNADLSGQKYLDHHNDIQQRPRSYSCTLSNRGIASGYAEQTTSGVYNQQDFVVFQDNGNSGNFQANLGSGSVLDNEIYTAGNTDTEFQVAMNIIEAHCISEKSKMIKNDKLESIKPTLECHITEIMKQESEGADFFDLNLLDFRL</sequence>
<gene>
    <name evidence="9" type="ORF">PHYEVI_LOCUS6044</name>
</gene>
<evidence type="ECO:0000313" key="9">
    <source>
        <dbReference type="EMBL" id="CAG9859675.1"/>
    </source>
</evidence>
<evidence type="ECO:0000256" key="6">
    <source>
        <dbReference type="PROSITE-ProRule" id="PRU00089"/>
    </source>
</evidence>
<dbReference type="InterPro" id="IPR036390">
    <property type="entry name" value="WH_DNA-bd_sf"/>
</dbReference>
<dbReference type="Pfam" id="PF00250">
    <property type="entry name" value="Forkhead"/>
    <property type="match status" value="1"/>
</dbReference>
<dbReference type="EMBL" id="OU900096">
    <property type="protein sequence ID" value="CAG9859675.1"/>
    <property type="molecule type" value="Genomic_DNA"/>
</dbReference>
<dbReference type="CDD" id="cd20032">
    <property type="entry name" value="FH_FOXO"/>
    <property type="match status" value="1"/>
</dbReference>
<reference evidence="9" key="1">
    <citation type="submission" date="2022-01" db="EMBL/GenBank/DDBJ databases">
        <authorList>
            <person name="King R."/>
        </authorList>
    </citation>
    <scope>NUCLEOTIDE SEQUENCE</scope>
</reference>
<keyword evidence="3" id="KW-0805">Transcription regulation</keyword>